<dbReference type="Proteomes" id="UP000531216">
    <property type="component" value="Unassembled WGS sequence"/>
</dbReference>
<reference evidence="1 2" key="1">
    <citation type="submission" date="2020-08" db="EMBL/GenBank/DDBJ databases">
        <title>Genomic Encyclopedia of Type Strains, Phase IV (KMG-IV): sequencing the most valuable type-strain genomes for metagenomic binning, comparative biology and taxonomic classification.</title>
        <authorList>
            <person name="Goeker M."/>
        </authorList>
    </citation>
    <scope>NUCLEOTIDE SEQUENCE [LARGE SCALE GENOMIC DNA]</scope>
    <source>
        <strain evidence="1 2">DSM 25024</strain>
    </source>
</reference>
<gene>
    <name evidence="1" type="ORF">GGR05_003418</name>
</gene>
<accession>A0A7W6BUP2</accession>
<evidence type="ECO:0000313" key="2">
    <source>
        <dbReference type="Proteomes" id="UP000531216"/>
    </source>
</evidence>
<proteinExistence type="predicted"/>
<keyword evidence="2" id="KW-1185">Reference proteome</keyword>
<evidence type="ECO:0000313" key="1">
    <source>
        <dbReference type="EMBL" id="MBB3937252.1"/>
    </source>
</evidence>
<evidence type="ECO:0008006" key="3">
    <source>
        <dbReference type="Google" id="ProtNLM"/>
    </source>
</evidence>
<organism evidence="1 2">
    <name type="scientific">Aureimonas phyllosphaerae</name>
    <dbReference type="NCBI Taxonomy" id="1166078"/>
    <lineage>
        <taxon>Bacteria</taxon>
        <taxon>Pseudomonadati</taxon>
        <taxon>Pseudomonadota</taxon>
        <taxon>Alphaproteobacteria</taxon>
        <taxon>Hyphomicrobiales</taxon>
        <taxon>Aurantimonadaceae</taxon>
        <taxon>Aureimonas</taxon>
    </lineage>
</organism>
<name>A0A7W6BUP2_9HYPH</name>
<comment type="caution">
    <text evidence="1">The sequence shown here is derived from an EMBL/GenBank/DDBJ whole genome shotgun (WGS) entry which is preliminary data.</text>
</comment>
<dbReference type="RefSeq" id="WP_281411789.1">
    <property type="nucleotide sequence ID" value="NZ_JACIDO010000008.1"/>
</dbReference>
<dbReference type="AlphaFoldDB" id="A0A7W6BUP2"/>
<protein>
    <recommendedName>
        <fullName evidence="3">N-acetyltransferase domain-containing protein</fullName>
    </recommendedName>
</protein>
<sequence>MHENLAIYTKLGWEEYDRAEQDGFRRVFMRKRIDPRPAGTPTE</sequence>
<dbReference type="EMBL" id="JACIDO010000008">
    <property type="protein sequence ID" value="MBB3937252.1"/>
    <property type="molecule type" value="Genomic_DNA"/>
</dbReference>